<evidence type="ECO:0000313" key="3">
    <source>
        <dbReference type="Proteomes" id="UP001221757"/>
    </source>
</evidence>
<reference evidence="2" key="1">
    <citation type="submission" date="2023-03" db="EMBL/GenBank/DDBJ databases">
        <title>Massive genome expansion in bonnet fungi (Mycena s.s.) driven by repeated elements and novel gene families across ecological guilds.</title>
        <authorList>
            <consortium name="Lawrence Berkeley National Laboratory"/>
            <person name="Harder C.B."/>
            <person name="Miyauchi S."/>
            <person name="Viragh M."/>
            <person name="Kuo A."/>
            <person name="Thoen E."/>
            <person name="Andreopoulos B."/>
            <person name="Lu D."/>
            <person name="Skrede I."/>
            <person name="Drula E."/>
            <person name="Henrissat B."/>
            <person name="Morin E."/>
            <person name="Kohler A."/>
            <person name="Barry K."/>
            <person name="LaButti K."/>
            <person name="Morin E."/>
            <person name="Salamov A."/>
            <person name="Lipzen A."/>
            <person name="Mereny Z."/>
            <person name="Hegedus B."/>
            <person name="Baldrian P."/>
            <person name="Stursova M."/>
            <person name="Weitz H."/>
            <person name="Taylor A."/>
            <person name="Grigoriev I.V."/>
            <person name="Nagy L.G."/>
            <person name="Martin F."/>
            <person name="Kauserud H."/>
        </authorList>
    </citation>
    <scope>NUCLEOTIDE SEQUENCE</scope>
    <source>
        <strain evidence="2">CBHHK067</strain>
    </source>
</reference>
<sequence length="145" mass="16469">MAIEVLIEGEQWPAHEPRHDLESMLYVLIWIRVHYAGPAARTLTSTNRRWWIGFENFPTATLAGRKASRCSPRPLEHPGSRHRRPVLRAPQTLHHHLEAAIRHAVLGVLQNTLPTLPDVDLWSTVDDPVGYGEQGKKYKLSAFDA</sequence>
<gene>
    <name evidence="2" type="ORF">B0H17DRAFT_1039587</name>
</gene>
<accession>A0AAD7GSQ2</accession>
<proteinExistence type="predicted"/>
<comment type="caution">
    <text evidence="2">The sequence shown here is derived from an EMBL/GenBank/DDBJ whole genome shotgun (WGS) entry which is preliminary data.</text>
</comment>
<evidence type="ECO:0000259" key="1">
    <source>
        <dbReference type="Pfam" id="PF17667"/>
    </source>
</evidence>
<protein>
    <recommendedName>
        <fullName evidence="1">Fungal-type protein kinase domain-containing protein</fullName>
    </recommendedName>
</protein>
<name>A0AAD7GSQ2_MYCRO</name>
<dbReference type="EMBL" id="JARKIE010000010">
    <property type="protein sequence ID" value="KAJ7704414.1"/>
    <property type="molecule type" value="Genomic_DNA"/>
</dbReference>
<dbReference type="Proteomes" id="UP001221757">
    <property type="component" value="Unassembled WGS sequence"/>
</dbReference>
<dbReference type="Pfam" id="PF17667">
    <property type="entry name" value="Pkinase_fungal"/>
    <property type="match status" value="1"/>
</dbReference>
<evidence type="ECO:0000313" key="2">
    <source>
        <dbReference type="EMBL" id="KAJ7704414.1"/>
    </source>
</evidence>
<organism evidence="2 3">
    <name type="scientific">Mycena rosella</name>
    <name type="common">Pink bonnet</name>
    <name type="synonym">Agaricus rosellus</name>
    <dbReference type="NCBI Taxonomy" id="1033263"/>
    <lineage>
        <taxon>Eukaryota</taxon>
        <taxon>Fungi</taxon>
        <taxon>Dikarya</taxon>
        <taxon>Basidiomycota</taxon>
        <taxon>Agaricomycotina</taxon>
        <taxon>Agaricomycetes</taxon>
        <taxon>Agaricomycetidae</taxon>
        <taxon>Agaricales</taxon>
        <taxon>Marasmiineae</taxon>
        <taxon>Mycenaceae</taxon>
        <taxon>Mycena</taxon>
    </lineage>
</organism>
<feature type="domain" description="Fungal-type protein kinase" evidence="1">
    <location>
        <begin position="1"/>
        <end position="31"/>
    </location>
</feature>
<dbReference type="AlphaFoldDB" id="A0AAD7GSQ2"/>
<dbReference type="InterPro" id="IPR040976">
    <property type="entry name" value="Pkinase_fungal"/>
</dbReference>
<keyword evidence="3" id="KW-1185">Reference proteome</keyword>